<evidence type="ECO:0000256" key="1">
    <source>
        <dbReference type="ARBA" id="ARBA00001946"/>
    </source>
</evidence>
<dbReference type="InterPro" id="IPR022953">
    <property type="entry name" value="ATP_PFK"/>
</dbReference>
<gene>
    <name evidence="13" type="ORF">GAYE_SCF05G2617</name>
</gene>
<feature type="binding site" evidence="11">
    <location>
        <begin position="285"/>
        <end position="287"/>
    </location>
    <ligand>
        <name>substrate</name>
    </ligand>
</feature>
<dbReference type="InterPro" id="IPR035966">
    <property type="entry name" value="PKF_sf"/>
</dbReference>
<comment type="pathway">
    <text evidence="11">Carbohydrate degradation; glycolysis; D-glyceraldehyde 3-phosphate and glycerone phosphate from D-glucose: step 3/4.</text>
</comment>
<dbReference type="PANTHER" id="PTHR45770">
    <property type="entry name" value="ATP-DEPENDENT 6-PHOSPHOFRUCTOKINASE 1"/>
    <property type="match status" value="1"/>
</dbReference>
<feature type="binding site" evidence="11">
    <location>
        <position position="168"/>
    </location>
    <ligand>
        <name>ATP</name>
        <dbReference type="ChEBI" id="CHEBI:30616"/>
    </ligand>
</feature>
<feature type="active site" description="Proton acceptor" evidence="11">
    <location>
        <position position="287"/>
    </location>
</feature>
<keyword evidence="11" id="KW-0021">Allosteric enzyme</keyword>
<feature type="binding site" evidence="11">
    <location>
        <begin position="256"/>
        <end position="259"/>
    </location>
    <ligand>
        <name>ATP</name>
        <dbReference type="ChEBI" id="CHEBI:30616"/>
    </ligand>
</feature>
<dbReference type="SUPFAM" id="SSF53784">
    <property type="entry name" value="Phosphofructokinase"/>
    <property type="match status" value="1"/>
</dbReference>
<dbReference type="GO" id="GO:0005737">
    <property type="term" value="C:cytoplasm"/>
    <property type="evidence" value="ECO:0007669"/>
    <property type="project" value="UniProtKB-SubCell"/>
</dbReference>
<evidence type="ECO:0000256" key="6">
    <source>
        <dbReference type="ARBA" id="ARBA00022777"/>
    </source>
</evidence>
<comment type="catalytic activity">
    <reaction evidence="10 11">
        <text>beta-D-fructose 6-phosphate + ATP = beta-D-fructose 1,6-bisphosphate + ADP + H(+)</text>
        <dbReference type="Rhea" id="RHEA:16109"/>
        <dbReference type="ChEBI" id="CHEBI:15378"/>
        <dbReference type="ChEBI" id="CHEBI:30616"/>
        <dbReference type="ChEBI" id="CHEBI:32966"/>
        <dbReference type="ChEBI" id="CHEBI:57634"/>
        <dbReference type="ChEBI" id="CHEBI:456216"/>
        <dbReference type="EC" id="2.7.1.11"/>
    </reaction>
</comment>
<dbReference type="GO" id="GO:0006002">
    <property type="term" value="P:fructose 6-phosphate metabolic process"/>
    <property type="evidence" value="ECO:0007669"/>
    <property type="project" value="InterPro"/>
</dbReference>
<name>A0AAV9IBL0_9RHOD</name>
<keyword evidence="4 11" id="KW-0479">Metal-binding</keyword>
<evidence type="ECO:0000256" key="4">
    <source>
        <dbReference type="ARBA" id="ARBA00022723"/>
    </source>
</evidence>
<protein>
    <recommendedName>
        <fullName evidence="11">ATP-dependent 6-phosphofructokinase</fullName>
        <shortName evidence="11">ATP-PFK</shortName>
        <shortName evidence="11">Phosphofructokinase</shortName>
        <ecNumber evidence="11">2.7.1.11</ecNumber>
    </recommendedName>
    <alternativeName>
        <fullName evidence="11">Phosphohexokinase</fullName>
    </alternativeName>
</protein>
<dbReference type="AlphaFoldDB" id="A0AAV9IBL0"/>
<feature type="site" description="Important for substrate specificity; cannot use PPi as phosphoryl donor" evidence="11">
    <location>
        <position position="258"/>
    </location>
</feature>
<evidence type="ECO:0000256" key="9">
    <source>
        <dbReference type="ARBA" id="ARBA00023152"/>
    </source>
</evidence>
<feature type="domain" description="Phosphofructokinase" evidence="12">
    <location>
        <begin position="161"/>
        <end position="465"/>
    </location>
</feature>
<comment type="similarity">
    <text evidence="11">Belongs to the phosphofructokinase type A (PFKA) family. PPi-dependent PFK group II subfamily. Atypical ATP-dependent clade 'X' sub-subfamily.</text>
</comment>
<dbReference type="HAMAP" id="MF_01981">
    <property type="entry name" value="Phosphofructokinase_II_X"/>
    <property type="match status" value="1"/>
</dbReference>
<evidence type="ECO:0000256" key="11">
    <source>
        <dbReference type="HAMAP-Rule" id="MF_03186"/>
    </source>
</evidence>
<dbReference type="InterPro" id="IPR050929">
    <property type="entry name" value="PFKA"/>
</dbReference>
<dbReference type="EC" id="2.7.1.11" evidence="11"/>
<dbReference type="InterPro" id="IPR012004">
    <property type="entry name" value="PyroP-dep_PFK_TP0108"/>
</dbReference>
<feature type="binding site" evidence="11">
    <location>
        <position position="386"/>
    </location>
    <ligand>
        <name>substrate</name>
    </ligand>
</feature>
<dbReference type="GO" id="GO:0046872">
    <property type="term" value="F:metal ion binding"/>
    <property type="evidence" value="ECO:0007669"/>
    <property type="project" value="UniProtKB-KW"/>
</dbReference>
<evidence type="ECO:0000259" key="12">
    <source>
        <dbReference type="Pfam" id="PF00365"/>
    </source>
</evidence>
<comment type="caution">
    <text evidence="13">The sequence shown here is derived from an EMBL/GenBank/DDBJ whole genome shotgun (WGS) entry which is preliminary data.</text>
</comment>
<sequence>MENVHWIGQSKEAPPERSSMAAFGSVAVVPFQHKKLSSVNYSCRYFYANGWKKKKKLCFQRKRWIVSSTCPPEETSPISVSFTSAPVPHLSHFLTDLDTFPHPFLLQDATSYRPLNLNFISEQDGVINKVVWNKQEPQNLVIYPRAGPRERIVFDPKSVKAAIVTCGGLCPGLNTVIRELTECLRYQYGVVDIFGVLQGYRGFYSKEWIRLDPERVDAIHKLGGTILGSSRGGFDLNKIVDAIVQRGIHQVYVIGGDGTIRGAAQLSEECRRRKLRVTVASIPKTIDNDIPIIDKSFGFDTAVQEASKAIDAAHTEVSCFPNGIGIVKLMGRNSGFIALYASLSSREVDCCLIPEVPFVIHGRGGLMEYVAKCLSERGKMVLVVAEGAGQEYVGNDPSVEQLDASGNKKLGDIGHFLYEEIESTWKKQGMEVSMKYIDPTYMIRAVASNASDNIYCTLLAHSAVHGAFAGYTGFTVGPIHGRHAYIPMTEIVTAQKQVDLRDRMWSRLVNSTGQPDFSPRNIPKGFQGPCNIYSSPQQSQSQESIL</sequence>
<evidence type="ECO:0000256" key="5">
    <source>
        <dbReference type="ARBA" id="ARBA00022741"/>
    </source>
</evidence>
<dbReference type="GO" id="GO:0003872">
    <property type="term" value="F:6-phosphofructokinase activity"/>
    <property type="evidence" value="ECO:0007669"/>
    <property type="project" value="UniProtKB-UniRule"/>
</dbReference>
<comment type="cofactor">
    <cofactor evidence="1 11">
        <name>Mg(2+)</name>
        <dbReference type="ChEBI" id="CHEBI:18420"/>
    </cofactor>
</comment>
<evidence type="ECO:0000256" key="3">
    <source>
        <dbReference type="ARBA" id="ARBA00022679"/>
    </source>
</evidence>
<evidence type="ECO:0000256" key="10">
    <source>
        <dbReference type="ARBA" id="ARBA00048070"/>
    </source>
</evidence>
<keyword evidence="8 11" id="KW-0460">Magnesium</keyword>
<comment type="activity regulation">
    <text evidence="11">Allosterically activated by AMP.</text>
</comment>
<keyword evidence="14" id="KW-1185">Reference proteome</keyword>
<dbReference type="GO" id="GO:0005524">
    <property type="term" value="F:ATP binding"/>
    <property type="evidence" value="ECO:0007669"/>
    <property type="project" value="UniProtKB-KW"/>
</dbReference>
<keyword evidence="11" id="KW-0963">Cytoplasm</keyword>
<dbReference type="PRINTS" id="PR00476">
    <property type="entry name" value="PHFRCTKINASE"/>
</dbReference>
<keyword evidence="9 11" id="KW-0324">Glycolysis</keyword>
<keyword evidence="5 11" id="KW-0547">Nucleotide-binding</keyword>
<organism evidence="13 14">
    <name type="scientific">Galdieria yellowstonensis</name>
    <dbReference type="NCBI Taxonomy" id="3028027"/>
    <lineage>
        <taxon>Eukaryota</taxon>
        <taxon>Rhodophyta</taxon>
        <taxon>Bangiophyceae</taxon>
        <taxon>Galdieriales</taxon>
        <taxon>Galdieriaceae</taxon>
        <taxon>Galdieria</taxon>
    </lineage>
</organism>
<proteinExistence type="inferred from homology"/>
<dbReference type="Proteomes" id="UP001300502">
    <property type="component" value="Unassembled WGS sequence"/>
</dbReference>
<keyword evidence="3 11" id="KW-0808">Transferase</keyword>
<feature type="binding site" evidence="11">
    <location>
        <begin position="330"/>
        <end position="332"/>
    </location>
    <ligand>
        <name>substrate</name>
    </ligand>
</feature>
<keyword evidence="7 11" id="KW-0067">ATP-binding</keyword>
<comment type="subunit">
    <text evidence="11">Homotetramer.</text>
</comment>
<dbReference type="Pfam" id="PF00365">
    <property type="entry name" value="PFK"/>
    <property type="match status" value="1"/>
</dbReference>
<dbReference type="InterPro" id="IPR000023">
    <property type="entry name" value="Phosphofructokinase_dom"/>
</dbReference>
<evidence type="ECO:0000313" key="14">
    <source>
        <dbReference type="Proteomes" id="UP001300502"/>
    </source>
</evidence>
<accession>A0AAV9IBL0</accession>
<comment type="subcellular location">
    <subcellularLocation>
        <location evidence="11">Cytoplasm</location>
    </subcellularLocation>
</comment>
<dbReference type="FunFam" id="3.40.50.450:FF:000002">
    <property type="entry name" value="ATP-dependent 6-phosphofructokinase"/>
    <property type="match status" value="1"/>
</dbReference>
<dbReference type="Gene3D" id="3.40.50.450">
    <property type="match status" value="1"/>
</dbReference>
<reference evidence="13 14" key="1">
    <citation type="submission" date="2022-07" db="EMBL/GenBank/DDBJ databases">
        <title>Genome-wide signatures of adaptation to extreme environments.</title>
        <authorList>
            <person name="Cho C.H."/>
            <person name="Yoon H.S."/>
        </authorList>
    </citation>
    <scope>NUCLEOTIDE SEQUENCE [LARGE SCALE GENOMIC DNA]</scope>
    <source>
        <strain evidence="13 14">108.79 E11</strain>
    </source>
</reference>
<evidence type="ECO:0000256" key="8">
    <source>
        <dbReference type="ARBA" id="ARBA00022842"/>
    </source>
</evidence>
<comment type="function">
    <text evidence="2 11">Catalyzes the phosphorylation of D-fructose 6-phosphate to fructose 1,6-bisphosphate by ATP, the first committing step of glycolysis.</text>
</comment>
<feature type="binding site" evidence="11">
    <location>
        <begin position="441"/>
        <end position="444"/>
    </location>
    <ligand>
        <name>substrate</name>
    </ligand>
</feature>
<dbReference type="NCBIfam" id="NF005301">
    <property type="entry name" value="PRK06830.1"/>
    <property type="match status" value="1"/>
</dbReference>
<feature type="binding site" evidence="11">
    <location>
        <begin position="231"/>
        <end position="232"/>
    </location>
    <ligand>
        <name>ATP</name>
        <dbReference type="ChEBI" id="CHEBI:30616"/>
    </ligand>
</feature>
<evidence type="ECO:0000256" key="2">
    <source>
        <dbReference type="ARBA" id="ARBA00002659"/>
    </source>
</evidence>
<keyword evidence="6 11" id="KW-0418">Kinase</keyword>
<feature type="binding site" evidence="11">
    <location>
        <position position="257"/>
    </location>
    <ligand>
        <name>Mg(2+)</name>
        <dbReference type="ChEBI" id="CHEBI:18420"/>
        <note>catalytic</note>
    </ligand>
</feature>
<evidence type="ECO:0000313" key="13">
    <source>
        <dbReference type="EMBL" id="KAK4524714.1"/>
    </source>
</evidence>
<evidence type="ECO:0000256" key="7">
    <source>
        <dbReference type="ARBA" id="ARBA00022840"/>
    </source>
</evidence>
<dbReference type="EMBL" id="JANCYU010000025">
    <property type="protein sequence ID" value="KAK4524714.1"/>
    <property type="molecule type" value="Genomic_DNA"/>
</dbReference>